<sequence length="82" mass="9627">MPLRTDLNLRDVVNYTIKRTTNANFLQIHFHMALPLVSIHATNEKRYLATAVTRFFCEYSARRALRLSMAVMHRWMIACMLA</sequence>
<dbReference type="WBParaSite" id="PgR010_g172_t01">
    <property type="protein sequence ID" value="PgR010_g172_t01"/>
    <property type="gene ID" value="PgR010_g172"/>
</dbReference>
<keyword evidence="1" id="KW-1185">Reference proteome</keyword>
<protein>
    <submittedName>
        <fullName evidence="2">Uncharacterized protein</fullName>
    </submittedName>
</protein>
<reference evidence="2" key="1">
    <citation type="submission" date="2022-11" db="UniProtKB">
        <authorList>
            <consortium name="WormBaseParasite"/>
        </authorList>
    </citation>
    <scope>IDENTIFICATION</scope>
</reference>
<dbReference type="AlphaFoldDB" id="A0A915ALU5"/>
<proteinExistence type="predicted"/>
<dbReference type="Proteomes" id="UP000887569">
    <property type="component" value="Unplaced"/>
</dbReference>
<evidence type="ECO:0000313" key="2">
    <source>
        <dbReference type="WBParaSite" id="PgR010_g172_t01"/>
    </source>
</evidence>
<evidence type="ECO:0000313" key="1">
    <source>
        <dbReference type="Proteomes" id="UP000887569"/>
    </source>
</evidence>
<name>A0A915ALU5_PARUN</name>
<organism evidence="1 2">
    <name type="scientific">Parascaris univalens</name>
    <name type="common">Nematode worm</name>
    <dbReference type="NCBI Taxonomy" id="6257"/>
    <lineage>
        <taxon>Eukaryota</taxon>
        <taxon>Metazoa</taxon>
        <taxon>Ecdysozoa</taxon>
        <taxon>Nematoda</taxon>
        <taxon>Chromadorea</taxon>
        <taxon>Rhabditida</taxon>
        <taxon>Spirurina</taxon>
        <taxon>Ascaridomorpha</taxon>
        <taxon>Ascaridoidea</taxon>
        <taxon>Ascarididae</taxon>
        <taxon>Parascaris</taxon>
    </lineage>
</organism>
<accession>A0A915ALU5</accession>